<dbReference type="Proteomes" id="UP000308528">
    <property type="component" value="Unassembled WGS sequence"/>
</dbReference>
<comment type="caution">
    <text evidence="4">The sequence shown here is derived from an EMBL/GenBank/DDBJ whole genome shotgun (WGS) entry which is preliminary data.</text>
</comment>
<dbReference type="InterPro" id="IPR002347">
    <property type="entry name" value="SDR_fam"/>
</dbReference>
<dbReference type="GO" id="GO:0016020">
    <property type="term" value="C:membrane"/>
    <property type="evidence" value="ECO:0007669"/>
    <property type="project" value="TreeGrafter"/>
</dbReference>
<dbReference type="Pfam" id="PF00106">
    <property type="entry name" value="adh_short"/>
    <property type="match status" value="1"/>
</dbReference>
<comment type="similarity">
    <text evidence="1 3">Belongs to the short-chain dehydrogenases/reductases (SDR) family.</text>
</comment>
<name>A0A4S4NZF3_9BACT</name>
<dbReference type="PRINTS" id="PR00080">
    <property type="entry name" value="SDRFAMILY"/>
</dbReference>
<dbReference type="AlphaFoldDB" id="A0A4S4NZF3"/>
<evidence type="ECO:0000256" key="2">
    <source>
        <dbReference type="ARBA" id="ARBA00023002"/>
    </source>
</evidence>
<dbReference type="PROSITE" id="PS51257">
    <property type="entry name" value="PROKAR_LIPOPROTEIN"/>
    <property type="match status" value="1"/>
</dbReference>
<evidence type="ECO:0000313" key="4">
    <source>
        <dbReference type="EMBL" id="THH41680.1"/>
    </source>
</evidence>
<dbReference type="PANTHER" id="PTHR44196">
    <property type="entry name" value="DEHYDROGENASE/REDUCTASE SDR FAMILY MEMBER 7B"/>
    <property type="match status" value="1"/>
</dbReference>
<sequence>MVSSWGRDGSTSCMAPSCIIPLISFCWVSSCKGCGFGFRYNTDDRPFLFNGGITLHAMQKTIVITGAAGGFGRACARRFASAGYFLGLFDLDEPGLQEMRDQYGAEHCFVRRLDVTDPEDCRDAMAAFGERTGGRLDVLLNNAGIISVGSFDTLPLAAEHRVIDVNVKGVMNMAYYGYPLLKATPGARLINLGSASALHGNPELVAYSLSKRAVNSFTESLDIAWERDDIRVCDINPMYARTPLITENRHLLRKLPESGIRLTAEDIAEAVFGSLSSSKVHHYVGADTKVFSVAGRFLPFGLRRFLLKKVIGY</sequence>
<keyword evidence="5" id="KW-1185">Reference proteome</keyword>
<keyword evidence="2" id="KW-0560">Oxidoreductase</keyword>
<evidence type="ECO:0000256" key="3">
    <source>
        <dbReference type="RuleBase" id="RU000363"/>
    </source>
</evidence>
<dbReference type="NCBIfam" id="NF006123">
    <property type="entry name" value="PRK08267.1"/>
    <property type="match status" value="1"/>
</dbReference>
<dbReference type="SUPFAM" id="SSF51735">
    <property type="entry name" value="NAD(P)-binding Rossmann-fold domains"/>
    <property type="match status" value="1"/>
</dbReference>
<dbReference type="PRINTS" id="PR00081">
    <property type="entry name" value="GDHRDH"/>
</dbReference>
<dbReference type="EMBL" id="SRSF01000001">
    <property type="protein sequence ID" value="THH41680.1"/>
    <property type="molecule type" value="Genomic_DNA"/>
</dbReference>
<dbReference type="Gene3D" id="3.40.50.720">
    <property type="entry name" value="NAD(P)-binding Rossmann-like Domain"/>
    <property type="match status" value="1"/>
</dbReference>
<dbReference type="OrthoDB" id="9786056at2"/>
<gene>
    <name evidence="4" type="ORF">E4021_03530</name>
</gene>
<accession>A0A4S4NZF3</accession>
<dbReference type="PANTHER" id="PTHR44196:SF3">
    <property type="entry name" value="SHORT CHAIN DEHYDROGENASE FAMILY PROTEIN"/>
    <property type="match status" value="1"/>
</dbReference>
<evidence type="ECO:0000313" key="5">
    <source>
        <dbReference type="Proteomes" id="UP000308528"/>
    </source>
</evidence>
<dbReference type="GO" id="GO:0016491">
    <property type="term" value="F:oxidoreductase activity"/>
    <property type="evidence" value="ECO:0007669"/>
    <property type="project" value="UniProtKB-KW"/>
</dbReference>
<dbReference type="InterPro" id="IPR036291">
    <property type="entry name" value="NAD(P)-bd_dom_sf"/>
</dbReference>
<proteinExistence type="inferred from homology"/>
<reference evidence="4 5" key="1">
    <citation type="submission" date="2019-04" db="EMBL/GenBank/DDBJ databases">
        <title>Lewinella litorea sp. nov., isolated from a marine sand.</title>
        <authorList>
            <person name="Yoon J.-H."/>
        </authorList>
    </citation>
    <scope>NUCLEOTIDE SEQUENCE [LARGE SCALE GENOMIC DNA]</scope>
    <source>
        <strain evidence="4 5">HSMS-39</strain>
    </source>
</reference>
<protein>
    <submittedName>
        <fullName evidence="4">SDR family oxidoreductase</fullName>
    </submittedName>
</protein>
<organism evidence="4 5">
    <name type="scientific">Neolewinella litorea</name>
    <dbReference type="NCBI Taxonomy" id="2562452"/>
    <lineage>
        <taxon>Bacteria</taxon>
        <taxon>Pseudomonadati</taxon>
        <taxon>Bacteroidota</taxon>
        <taxon>Saprospiria</taxon>
        <taxon>Saprospirales</taxon>
        <taxon>Lewinellaceae</taxon>
        <taxon>Neolewinella</taxon>
    </lineage>
</organism>
<evidence type="ECO:0000256" key="1">
    <source>
        <dbReference type="ARBA" id="ARBA00006484"/>
    </source>
</evidence>